<dbReference type="EMBL" id="WUPT01000001">
    <property type="protein sequence ID" value="MXQ06652.1"/>
    <property type="molecule type" value="Genomic_DNA"/>
</dbReference>
<protein>
    <submittedName>
        <fullName evidence="2">Uncharacterized protein</fullName>
    </submittedName>
</protein>
<comment type="caution">
    <text evidence="2">The sequence shown here is derived from an EMBL/GenBank/DDBJ whole genome shotgun (WGS) entry which is preliminary data.</text>
</comment>
<dbReference type="Proteomes" id="UP000480350">
    <property type="component" value="Unassembled WGS sequence"/>
</dbReference>
<reference evidence="2 3" key="1">
    <citation type="submission" date="2019-12" db="EMBL/GenBank/DDBJ databases">
        <authorList>
            <person name="Lee S.D."/>
        </authorList>
    </citation>
    <scope>NUCLEOTIDE SEQUENCE [LARGE SCALE GENOMIC DNA]</scope>
    <source>
        <strain evidence="2 3">GH1-50</strain>
    </source>
</reference>
<keyword evidence="1" id="KW-1133">Transmembrane helix</keyword>
<gene>
    <name evidence="2" type="ORF">GQ651_02210</name>
</gene>
<dbReference type="RefSeq" id="WP_160762579.1">
    <property type="nucleotide sequence ID" value="NZ_WUPT01000001.1"/>
</dbReference>
<evidence type="ECO:0000256" key="1">
    <source>
        <dbReference type="SAM" id="Phobius"/>
    </source>
</evidence>
<proteinExistence type="predicted"/>
<name>A0A7C9MBT5_9RHOB</name>
<dbReference type="AlphaFoldDB" id="A0A7C9MBT5"/>
<evidence type="ECO:0000313" key="2">
    <source>
        <dbReference type="EMBL" id="MXQ06652.1"/>
    </source>
</evidence>
<keyword evidence="3" id="KW-1185">Reference proteome</keyword>
<reference evidence="2 3" key="2">
    <citation type="submission" date="2020-03" db="EMBL/GenBank/DDBJ databases">
        <title>Kangsaoukella pontilimi gen. nov., sp. nov., a new member of the family Rhodobacteraceae isolated from a tidal mudflat.</title>
        <authorList>
            <person name="Kim I.S."/>
        </authorList>
    </citation>
    <scope>NUCLEOTIDE SEQUENCE [LARGE SCALE GENOMIC DNA]</scope>
    <source>
        <strain evidence="2 3">GH1-50</strain>
    </source>
</reference>
<evidence type="ECO:0000313" key="3">
    <source>
        <dbReference type="Proteomes" id="UP000480350"/>
    </source>
</evidence>
<feature type="transmembrane region" description="Helical" evidence="1">
    <location>
        <begin position="19"/>
        <end position="42"/>
    </location>
</feature>
<accession>A0A7C9MBT5</accession>
<keyword evidence="1" id="KW-0472">Membrane</keyword>
<organism evidence="2 3">
    <name type="scientific">Kangsaoukella pontilimi</name>
    <dbReference type="NCBI Taxonomy" id="2691042"/>
    <lineage>
        <taxon>Bacteria</taxon>
        <taxon>Pseudomonadati</taxon>
        <taxon>Pseudomonadota</taxon>
        <taxon>Alphaproteobacteria</taxon>
        <taxon>Rhodobacterales</taxon>
        <taxon>Paracoccaceae</taxon>
        <taxon>Kangsaoukella</taxon>
    </lineage>
</organism>
<sequence length="68" mass="6999">MSAPDTNVEKQTERHRTPLAGMGLVAAFAGVLLLGLVVWLAANGNTPEETDPQVEVVPGLGATVESDG</sequence>
<keyword evidence="1" id="KW-0812">Transmembrane</keyword>